<keyword evidence="7" id="KW-1133">Transmembrane helix</keyword>
<accession>A0A6C0DIN0</accession>
<evidence type="ECO:0000256" key="4">
    <source>
        <dbReference type="ARBA" id="ARBA00022741"/>
    </source>
</evidence>
<dbReference type="PANTHER" id="PTHR30473">
    <property type="entry name" value="PROTEIN PHOH"/>
    <property type="match status" value="1"/>
</dbReference>
<dbReference type="InterPro" id="IPR003714">
    <property type="entry name" value="PhoH"/>
</dbReference>
<dbReference type="AlphaFoldDB" id="A0A6C0DIN0"/>
<reference evidence="9" key="1">
    <citation type="journal article" date="2020" name="Nature">
        <title>Giant virus diversity and host interactions through global metagenomics.</title>
        <authorList>
            <person name="Schulz F."/>
            <person name="Roux S."/>
            <person name="Paez-Espino D."/>
            <person name="Jungbluth S."/>
            <person name="Walsh D.A."/>
            <person name="Denef V.J."/>
            <person name="McMahon K.D."/>
            <person name="Konstantinidis K.T."/>
            <person name="Eloe-Fadrosh E.A."/>
            <person name="Kyrpides N.C."/>
            <person name="Woyke T."/>
        </authorList>
    </citation>
    <scope>NUCLEOTIDE SEQUENCE</scope>
    <source>
        <strain evidence="9">GVMAG-M-3300023174-182</strain>
    </source>
</reference>
<keyword evidence="3" id="KW-0963">Cytoplasm</keyword>
<dbReference type="Pfam" id="PF02562">
    <property type="entry name" value="PhoH"/>
    <property type="match status" value="1"/>
</dbReference>
<evidence type="ECO:0000256" key="3">
    <source>
        <dbReference type="ARBA" id="ARBA00022490"/>
    </source>
</evidence>
<keyword evidence="4" id="KW-0547">Nucleotide-binding</keyword>
<evidence type="ECO:0000256" key="7">
    <source>
        <dbReference type="SAM" id="Phobius"/>
    </source>
</evidence>
<comment type="similarity">
    <text evidence="2">Belongs to the PhoH family.</text>
</comment>
<dbReference type="InterPro" id="IPR027417">
    <property type="entry name" value="P-loop_NTPase"/>
</dbReference>
<evidence type="ECO:0000313" key="9">
    <source>
        <dbReference type="EMBL" id="QHT16100.1"/>
    </source>
</evidence>
<keyword evidence="7" id="KW-0812">Transmembrane</keyword>
<keyword evidence="7" id="KW-0472">Membrane</keyword>
<protein>
    <recommendedName>
        <fullName evidence="6">PhoH-like protein</fullName>
    </recommendedName>
</protein>
<feature type="domain" description="PhoH-like protein" evidence="8">
    <location>
        <begin position="49"/>
        <end position="258"/>
    </location>
</feature>
<evidence type="ECO:0000256" key="6">
    <source>
        <dbReference type="ARBA" id="ARBA00039970"/>
    </source>
</evidence>
<dbReference type="EMBL" id="MN739615">
    <property type="protein sequence ID" value="QHT16100.1"/>
    <property type="molecule type" value="Genomic_DNA"/>
</dbReference>
<evidence type="ECO:0000256" key="1">
    <source>
        <dbReference type="ARBA" id="ARBA00004496"/>
    </source>
</evidence>
<keyword evidence="5" id="KW-0067">ATP-binding</keyword>
<dbReference type="GO" id="GO:0005524">
    <property type="term" value="F:ATP binding"/>
    <property type="evidence" value="ECO:0007669"/>
    <property type="project" value="UniProtKB-KW"/>
</dbReference>
<dbReference type="SUPFAM" id="SSF52540">
    <property type="entry name" value="P-loop containing nucleoside triphosphate hydrolases"/>
    <property type="match status" value="1"/>
</dbReference>
<name>A0A6C0DIN0_9ZZZZ</name>
<comment type="subcellular location">
    <subcellularLocation>
        <location evidence="1">Cytoplasm</location>
    </subcellularLocation>
</comment>
<evidence type="ECO:0000256" key="2">
    <source>
        <dbReference type="ARBA" id="ARBA00010393"/>
    </source>
</evidence>
<dbReference type="GO" id="GO:0005829">
    <property type="term" value="C:cytosol"/>
    <property type="evidence" value="ECO:0007669"/>
    <property type="project" value="TreeGrafter"/>
</dbReference>
<dbReference type="Gene3D" id="3.40.50.300">
    <property type="entry name" value="P-loop containing nucleotide triphosphate hydrolases"/>
    <property type="match status" value="1"/>
</dbReference>
<dbReference type="PANTHER" id="PTHR30473:SF1">
    <property type="entry name" value="PHOH-LIKE PROTEIN"/>
    <property type="match status" value="1"/>
</dbReference>
<dbReference type="InterPro" id="IPR051451">
    <property type="entry name" value="PhoH2-like"/>
</dbReference>
<sequence length="310" mass="35636">MNLFSLITWFFYLLMINNTCLILTLHHGKKMDLNMKKEKTKFKSNYYLPKSENQEKYMNYLNSPDVDLIIALGPAGTGKTFFACLKAITQIKNGEIRKLIITRPVVAVEEEEIGFLPGSLVKKMDPWTRPIFDIFLEFFSRSELDNFIHSDIIEISPLAFMRGRTFKDALIIADEMQNSTPTQMKMLITRMGVNSKMVITGDLNQSDLKIENGLEDLVKKLHIYKNKNSSLDIIKVVNFEKEDIERSELVKKILDIYENKTSTVIVQNSTNTNNDTNKIKPNNGYILNNDAALIPKHHITKNTDIFFNGL</sequence>
<evidence type="ECO:0000259" key="8">
    <source>
        <dbReference type="Pfam" id="PF02562"/>
    </source>
</evidence>
<organism evidence="9">
    <name type="scientific">viral metagenome</name>
    <dbReference type="NCBI Taxonomy" id="1070528"/>
    <lineage>
        <taxon>unclassified sequences</taxon>
        <taxon>metagenomes</taxon>
        <taxon>organismal metagenomes</taxon>
    </lineage>
</organism>
<feature type="transmembrane region" description="Helical" evidence="7">
    <location>
        <begin position="6"/>
        <end position="26"/>
    </location>
</feature>
<evidence type="ECO:0000256" key="5">
    <source>
        <dbReference type="ARBA" id="ARBA00022840"/>
    </source>
</evidence>
<proteinExistence type="inferred from homology"/>